<dbReference type="Gene3D" id="3.40.50.150">
    <property type="entry name" value="Vaccinia Virus protein VP39"/>
    <property type="match status" value="1"/>
</dbReference>
<keyword evidence="1 11" id="KW-0808">Transferase</keyword>
<dbReference type="GO" id="GO:0032259">
    <property type="term" value="P:methylation"/>
    <property type="evidence" value="ECO:0007669"/>
    <property type="project" value="UniProtKB-KW"/>
</dbReference>
<comment type="similarity">
    <text evidence="3">Belongs to the methyltransferase superfamily. Arsenite methyltransferase family.</text>
</comment>
<dbReference type="Gene3D" id="3.40.5.100">
    <property type="match status" value="1"/>
</dbReference>
<dbReference type="SUPFAM" id="SSF53335">
    <property type="entry name" value="S-adenosyl-L-methionine-dependent methyltransferases"/>
    <property type="match status" value="1"/>
</dbReference>
<keyword evidence="2" id="KW-0949">S-adenosyl-L-methionine</keyword>
<evidence type="ECO:0000256" key="5">
    <source>
        <dbReference type="ARBA" id="ARBA00034545"/>
    </source>
</evidence>
<comment type="catalytic activity">
    <reaction evidence="8">
        <text>arsenic triglutathione + 3 [thioredoxin]-dithiol + 3 S-adenosyl-L-methionine = trimethylarsine + 3 [thioredoxin]-disulfide + 3 glutathione + 3 S-adenosyl-L-homocysteine + 3 H(+)</text>
        <dbReference type="Rhea" id="RHEA:69432"/>
        <dbReference type="Rhea" id="RHEA-COMP:10698"/>
        <dbReference type="Rhea" id="RHEA-COMP:10700"/>
        <dbReference type="ChEBI" id="CHEBI:15378"/>
        <dbReference type="ChEBI" id="CHEBI:27130"/>
        <dbReference type="ChEBI" id="CHEBI:29950"/>
        <dbReference type="ChEBI" id="CHEBI:50058"/>
        <dbReference type="ChEBI" id="CHEBI:57856"/>
        <dbReference type="ChEBI" id="CHEBI:57925"/>
        <dbReference type="ChEBI" id="CHEBI:59789"/>
        <dbReference type="ChEBI" id="CHEBI:183640"/>
        <dbReference type="EC" id="2.1.1.137"/>
    </reaction>
</comment>
<protein>
    <recommendedName>
        <fullName evidence="5">Arsenite methyltransferase</fullName>
        <ecNumber evidence="4">2.1.1.137</ecNumber>
    </recommendedName>
</protein>
<gene>
    <name evidence="11" type="ORF">FRACYDRAFT_178178</name>
</gene>
<dbReference type="CDD" id="cd02440">
    <property type="entry name" value="AdoMet_MTases"/>
    <property type="match status" value="1"/>
</dbReference>
<sequence>MKIIFGLSLVASSSAFHISPPSTTTTTTTRLFVATTNDKALFVDETRASVSNYYGKELSSSDDLKTNACCTAGSPPTYIQECINNIHPEVVSKYYGCGLCLPQYPLEGAKILDLGSGSGRDVYIASQLVGPTGKVVGVDMTDEQLEVANKHLDYHTEKFGFGNVEFKKGYLENLGDLGLEAGSFDVIISNCVINLCSDKEAVLKECLNLLKPGGELYFSDVYSNRRVPKSLQEDEVLWGECLSGALYWNDFENMAKKVGFTDPRLVEDAPITVSSADVERTISESGNDSLDFYSATYRLWKLDLEPHCEDYGQAVIYKPKSCCGGGIERYPSGWLLDKHHFFEAGKIHPVCGNTYKMLHDTRLKEYFDFVGTWDHHYGIFEGCGSSLPYTAVNDATGDKGASTGGCC</sequence>
<comment type="catalytic activity">
    <reaction evidence="7">
        <text>arsenic triglutathione + 2 [thioredoxin]-dithiol + 2 S-adenosyl-L-methionine + H2O = dimethylarsinous acid + 2 [thioredoxin]-disulfide + 3 glutathione + 2 S-adenosyl-L-homocysteine + 2 H(+)</text>
        <dbReference type="Rhea" id="RHEA:69464"/>
        <dbReference type="Rhea" id="RHEA-COMP:10698"/>
        <dbReference type="Rhea" id="RHEA-COMP:10700"/>
        <dbReference type="ChEBI" id="CHEBI:15377"/>
        <dbReference type="ChEBI" id="CHEBI:15378"/>
        <dbReference type="ChEBI" id="CHEBI:23808"/>
        <dbReference type="ChEBI" id="CHEBI:29950"/>
        <dbReference type="ChEBI" id="CHEBI:50058"/>
        <dbReference type="ChEBI" id="CHEBI:57856"/>
        <dbReference type="ChEBI" id="CHEBI:57925"/>
        <dbReference type="ChEBI" id="CHEBI:59789"/>
        <dbReference type="ChEBI" id="CHEBI:183640"/>
        <dbReference type="EC" id="2.1.1.137"/>
    </reaction>
</comment>
<dbReference type="InterPro" id="IPR029063">
    <property type="entry name" value="SAM-dependent_MTases_sf"/>
</dbReference>
<dbReference type="InParanoid" id="A0A1E7FVC9"/>
<dbReference type="PANTHER" id="PTHR43675:SF8">
    <property type="entry name" value="ARSENITE METHYLTRANSFERASE"/>
    <property type="match status" value="1"/>
</dbReference>
<dbReference type="EMBL" id="KV784353">
    <property type="protein sequence ID" value="OEU22110.1"/>
    <property type="molecule type" value="Genomic_DNA"/>
</dbReference>
<evidence type="ECO:0000313" key="11">
    <source>
        <dbReference type="EMBL" id="OEU22110.1"/>
    </source>
</evidence>
<evidence type="ECO:0000259" key="10">
    <source>
        <dbReference type="Pfam" id="PF13847"/>
    </source>
</evidence>
<organism evidence="11 12">
    <name type="scientific">Fragilariopsis cylindrus CCMP1102</name>
    <dbReference type="NCBI Taxonomy" id="635003"/>
    <lineage>
        <taxon>Eukaryota</taxon>
        <taxon>Sar</taxon>
        <taxon>Stramenopiles</taxon>
        <taxon>Ochrophyta</taxon>
        <taxon>Bacillariophyta</taxon>
        <taxon>Bacillariophyceae</taxon>
        <taxon>Bacillariophycidae</taxon>
        <taxon>Bacillariales</taxon>
        <taxon>Bacillariaceae</taxon>
        <taxon>Fragilariopsis</taxon>
    </lineage>
</organism>
<feature type="domain" description="Methyltransferase" evidence="10">
    <location>
        <begin position="107"/>
        <end position="258"/>
    </location>
</feature>
<evidence type="ECO:0000256" key="9">
    <source>
        <dbReference type="SAM" id="SignalP"/>
    </source>
</evidence>
<feature type="chain" id="PRO_5012701072" description="Arsenite methyltransferase" evidence="9">
    <location>
        <begin position="16"/>
        <end position="407"/>
    </location>
</feature>
<evidence type="ECO:0000256" key="4">
    <source>
        <dbReference type="ARBA" id="ARBA00034521"/>
    </source>
</evidence>
<evidence type="ECO:0000256" key="8">
    <source>
        <dbReference type="ARBA" id="ARBA00048428"/>
    </source>
</evidence>
<dbReference type="PANTHER" id="PTHR43675">
    <property type="entry name" value="ARSENITE METHYLTRANSFERASE"/>
    <property type="match status" value="1"/>
</dbReference>
<dbReference type="AlphaFoldDB" id="A0A1E7FVC9"/>
<keyword evidence="11" id="KW-0489">Methyltransferase</keyword>
<evidence type="ECO:0000313" key="12">
    <source>
        <dbReference type="Proteomes" id="UP000095751"/>
    </source>
</evidence>
<comment type="catalytic activity">
    <reaction evidence="6">
        <text>arsenic triglutathione + [thioredoxin]-dithiol + S-adenosyl-L-methionine + 2 H2O = methylarsonous acid + [thioredoxin]-disulfide + 3 glutathione + S-adenosyl-L-homocysteine + H(+)</text>
        <dbReference type="Rhea" id="RHEA:69460"/>
        <dbReference type="Rhea" id="RHEA-COMP:10698"/>
        <dbReference type="Rhea" id="RHEA-COMP:10700"/>
        <dbReference type="ChEBI" id="CHEBI:15377"/>
        <dbReference type="ChEBI" id="CHEBI:15378"/>
        <dbReference type="ChEBI" id="CHEBI:17826"/>
        <dbReference type="ChEBI" id="CHEBI:29950"/>
        <dbReference type="ChEBI" id="CHEBI:50058"/>
        <dbReference type="ChEBI" id="CHEBI:57856"/>
        <dbReference type="ChEBI" id="CHEBI:57925"/>
        <dbReference type="ChEBI" id="CHEBI:59789"/>
        <dbReference type="ChEBI" id="CHEBI:183640"/>
        <dbReference type="EC" id="2.1.1.137"/>
    </reaction>
</comment>
<dbReference type="OrthoDB" id="8300214at2759"/>
<feature type="signal peptide" evidence="9">
    <location>
        <begin position="1"/>
        <end position="15"/>
    </location>
</feature>
<evidence type="ECO:0000256" key="6">
    <source>
        <dbReference type="ARBA" id="ARBA00047941"/>
    </source>
</evidence>
<evidence type="ECO:0000256" key="3">
    <source>
        <dbReference type="ARBA" id="ARBA00034487"/>
    </source>
</evidence>
<keyword evidence="12" id="KW-1185">Reference proteome</keyword>
<dbReference type="GO" id="GO:0030791">
    <property type="term" value="F:arsenite methyltransferase activity"/>
    <property type="evidence" value="ECO:0007669"/>
    <property type="project" value="UniProtKB-EC"/>
</dbReference>
<evidence type="ECO:0000256" key="1">
    <source>
        <dbReference type="ARBA" id="ARBA00022679"/>
    </source>
</evidence>
<evidence type="ECO:0000256" key="2">
    <source>
        <dbReference type="ARBA" id="ARBA00022691"/>
    </source>
</evidence>
<reference evidence="11 12" key="1">
    <citation type="submission" date="2016-09" db="EMBL/GenBank/DDBJ databases">
        <title>Extensive genetic diversity and differential bi-allelic expression allows diatom success in the polar Southern Ocean.</title>
        <authorList>
            <consortium name="DOE Joint Genome Institute"/>
            <person name="Mock T."/>
            <person name="Otillar R.P."/>
            <person name="Strauss J."/>
            <person name="Dupont C."/>
            <person name="Frickenhaus S."/>
            <person name="Maumus F."/>
            <person name="Mcmullan M."/>
            <person name="Sanges R."/>
            <person name="Schmutz J."/>
            <person name="Toseland A."/>
            <person name="Valas R."/>
            <person name="Veluchamy A."/>
            <person name="Ward B.J."/>
            <person name="Allen A."/>
            <person name="Barry K."/>
            <person name="Falciatore A."/>
            <person name="Ferrante M."/>
            <person name="Fortunato A.E."/>
            <person name="Gloeckner G."/>
            <person name="Gruber A."/>
            <person name="Hipkin R."/>
            <person name="Janech M."/>
            <person name="Kroth P."/>
            <person name="Leese F."/>
            <person name="Lindquist E."/>
            <person name="Lyon B.R."/>
            <person name="Martin J."/>
            <person name="Mayer C."/>
            <person name="Parker M."/>
            <person name="Quesneville H."/>
            <person name="Raymond J."/>
            <person name="Uhlig C."/>
            <person name="Valentin K.U."/>
            <person name="Worden A.Z."/>
            <person name="Armbrust E.V."/>
            <person name="Bowler C."/>
            <person name="Green B."/>
            <person name="Moulton V."/>
            <person name="Van Oosterhout C."/>
            <person name="Grigoriev I."/>
        </authorList>
    </citation>
    <scope>NUCLEOTIDE SEQUENCE [LARGE SCALE GENOMIC DNA]</scope>
    <source>
        <strain evidence="11 12">CCMP1102</strain>
    </source>
</reference>
<keyword evidence="9" id="KW-0732">Signal</keyword>
<dbReference type="KEGG" id="fcy:FRACYDRAFT_178178"/>
<dbReference type="Proteomes" id="UP000095751">
    <property type="component" value="Unassembled WGS sequence"/>
</dbReference>
<dbReference type="InterPro" id="IPR025714">
    <property type="entry name" value="Methyltranfer_dom"/>
</dbReference>
<evidence type="ECO:0000256" key="7">
    <source>
        <dbReference type="ARBA" id="ARBA00047943"/>
    </source>
</evidence>
<dbReference type="InterPro" id="IPR026669">
    <property type="entry name" value="Arsenite_MeTrfase-like"/>
</dbReference>
<accession>A0A1E7FVC9</accession>
<proteinExistence type="inferred from homology"/>
<name>A0A1E7FVC9_9STRA</name>
<dbReference type="EC" id="2.1.1.137" evidence="4"/>
<dbReference type="Pfam" id="PF13847">
    <property type="entry name" value="Methyltransf_31"/>
    <property type="match status" value="1"/>
</dbReference>